<dbReference type="AlphaFoldDB" id="A0A382Q5T0"/>
<proteinExistence type="predicted"/>
<dbReference type="InterPro" id="IPR013320">
    <property type="entry name" value="ConA-like_dom_sf"/>
</dbReference>
<feature type="non-terminal residue" evidence="1">
    <location>
        <position position="336"/>
    </location>
</feature>
<evidence type="ECO:0000313" key="1">
    <source>
        <dbReference type="EMBL" id="SVC80275.1"/>
    </source>
</evidence>
<dbReference type="SUPFAM" id="SSF49899">
    <property type="entry name" value="Concanavalin A-like lectins/glucanases"/>
    <property type="match status" value="1"/>
</dbReference>
<feature type="non-terminal residue" evidence="1">
    <location>
        <position position="1"/>
    </location>
</feature>
<organism evidence="1">
    <name type="scientific">marine metagenome</name>
    <dbReference type="NCBI Taxonomy" id="408172"/>
    <lineage>
        <taxon>unclassified sequences</taxon>
        <taxon>metagenomes</taxon>
        <taxon>ecological metagenomes</taxon>
    </lineage>
</organism>
<protein>
    <submittedName>
        <fullName evidence="1">Uncharacterized protein</fullName>
    </submittedName>
</protein>
<gene>
    <name evidence="1" type="ORF">METZ01_LOCUS333129</name>
</gene>
<accession>A0A382Q5T0</accession>
<name>A0A382Q5T0_9ZZZZ</name>
<reference evidence="1" key="1">
    <citation type="submission" date="2018-05" db="EMBL/GenBank/DDBJ databases">
        <authorList>
            <person name="Lanie J.A."/>
            <person name="Ng W.-L."/>
            <person name="Kazmierczak K.M."/>
            <person name="Andrzejewski T.M."/>
            <person name="Davidsen T.M."/>
            <person name="Wayne K.J."/>
            <person name="Tettelin H."/>
            <person name="Glass J.I."/>
            <person name="Rusch D."/>
            <person name="Podicherti R."/>
            <person name="Tsui H.-C.T."/>
            <person name="Winkler M.E."/>
        </authorList>
    </citation>
    <scope>NUCLEOTIDE SEQUENCE</scope>
</reference>
<dbReference type="EMBL" id="UINC01111796">
    <property type="protein sequence ID" value="SVC80275.1"/>
    <property type="molecule type" value="Genomic_DNA"/>
</dbReference>
<sequence>NGFEDGGDKTLFTGYLDTTEASTTSVTITDLPAALAMGYDVVLYLMGGVPHKGGAYWVEDADGNILGTNALATFETDFDGGLDDSITLGGVAVHDEGMIKVTENLGSQLGGFTVADFSTGPFNEFEITFRTFIGEGTDRPADGLSLSIGTGMADAISEEGDPNAAFRFCIDTWDNGGAEAPSIDIFNGSELLIAQKFDGVGTSGEERFETDDGEFLYLWDDEEWADVKVRVAGGFVTVEYRGYTVIEREPIDLEPIDGADFLFGGRTGGANEKHYVDDLKITLLAPSIMIGDADENLGEYVLDPGVDHDDEGNFVVISGLSADSIVVKAVTADGYG</sequence>